<keyword evidence="3" id="KW-1185">Reference proteome</keyword>
<sequence length="112" mass="12612">MVVVVVVVGGGGGGRTGIVYLLNFLVILMSSTKMIEKLKQGIHSLDKSVEAKPAESDDEPLSYFIDHLTPAMIEEARTQLNETDETRPKALEEFKKLIKSKNLFRELLYRKF</sequence>
<keyword evidence="1" id="KW-1133">Transmembrane helix</keyword>
<keyword evidence="1" id="KW-0472">Membrane</keyword>
<dbReference type="EMBL" id="BGPR01069563">
    <property type="protein sequence ID" value="GBO43186.1"/>
    <property type="molecule type" value="Genomic_DNA"/>
</dbReference>
<proteinExistence type="predicted"/>
<evidence type="ECO:0000313" key="2">
    <source>
        <dbReference type="EMBL" id="GBO43186.1"/>
    </source>
</evidence>
<name>A0A4Y2X222_ARAVE</name>
<reference evidence="2 3" key="1">
    <citation type="journal article" date="2019" name="Sci. Rep.">
        <title>Orb-weaving spider Araneus ventricosus genome elucidates the spidroin gene catalogue.</title>
        <authorList>
            <person name="Kono N."/>
            <person name="Nakamura H."/>
            <person name="Ohtoshi R."/>
            <person name="Moran D.A.P."/>
            <person name="Shinohara A."/>
            <person name="Yoshida Y."/>
            <person name="Fujiwara M."/>
            <person name="Mori M."/>
            <person name="Tomita M."/>
            <person name="Arakawa K."/>
        </authorList>
    </citation>
    <scope>NUCLEOTIDE SEQUENCE [LARGE SCALE GENOMIC DNA]</scope>
</reference>
<organism evidence="2 3">
    <name type="scientific">Araneus ventricosus</name>
    <name type="common">Orbweaver spider</name>
    <name type="synonym">Epeira ventricosa</name>
    <dbReference type="NCBI Taxonomy" id="182803"/>
    <lineage>
        <taxon>Eukaryota</taxon>
        <taxon>Metazoa</taxon>
        <taxon>Ecdysozoa</taxon>
        <taxon>Arthropoda</taxon>
        <taxon>Chelicerata</taxon>
        <taxon>Arachnida</taxon>
        <taxon>Araneae</taxon>
        <taxon>Araneomorphae</taxon>
        <taxon>Entelegynae</taxon>
        <taxon>Araneoidea</taxon>
        <taxon>Araneidae</taxon>
        <taxon>Araneus</taxon>
    </lineage>
</organism>
<dbReference type="AlphaFoldDB" id="A0A4Y2X222"/>
<dbReference type="Proteomes" id="UP000499080">
    <property type="component" value="Unassembled WGS sequence"/>
</dbReference>
<comment type="caution">
    <text evidence="2">The sequence shown here is derived from an EMBL/GenBank/DDBJ whole genome shotgun (WGS) entry which is preliminary data.</text>
</comment>
<feature type="transmembrane region" description="Helical" evidence="1">
    <location>
        <begin position="6"/>
        <end position="29"/>
    </location>
</feature>
<gene>
    <name evidence="2" type="ORF">AVEN_170392_1</name>
</gene>
<evidence type="ECO:0000313" key="3">
    <source>
        <dbReference type="Proteomes" id="UP000499080"/>
    </source>
</evidence>
<accession>A0A4Y2X222</accession>
<protein>
    <submittedName>
        <fullName evidence="2">Uncharacterized protein</fullName>
    </submittedName>
</protein>
<evidence type="ECO:0000256" key="1">
    <source>
        <dbReference type="SAM" id="Phobius"/>
    </source>
</evidence>
<keyword evidence="1" id="KW-0812">Transmembrane</keyword>